<evidence type="ECO:0000256" key="1">
    <source>
        <dbReference type="SAM" id="MobiDB-lite"/>
    </source>
</evidence>
<organism evidence="2">
    <name type="scientific">Tanacetum cinerariifolium</name>
    <name type="common">Dalmatian daisy</name>
    <name type="synonym">Chrysanthemum cinerariifolium</name>
    <dbReference type="NCBI Taxonomy" id="118510"/>
    <lineage>
        <taxon>Eukaryota</taxon>
        <taxon>Viridiplantae</taxon>
        <taxon>Streptophyta</taxon>
        <taxon>Embryophyta</taxon>
        <taxon>Tracheophyta</taxon>
        <taxon>Spermatophyta</taxon>
        <taxon>Magnoliopsida</taxon>
        <taxon>eudicotyledons</taxon>
        <taxon>Gunneridae</taxon>
        <taxon>Pentapetalae</taxon>
        <taxon>asterids</taxon>
        <taxon>campanulids</taxon>
        <taxon>Asterales</taxon>
        <taxon>Asteraceae</taxon>
        <taxon>Asteroideae</taxon>
        <taxon>Anthemideae</taxon>
        <taxon>Anthemidinae</taxon>
        <taxon>Tanacetum</taxon>
    </lineage>
</organism>
<name>A0A699HJ23_TANCI</name>
<proteinExistence type="predicted"/>
<gene>
    <name evidence="2" type="ORF">Tci_376814</name>
</gene>
<accession>A0A699HJ23</accession>
<sequence>MVSYSDTTVPQDGDEREPMCPEYIPLEDEHVLSAEEQPLPPFVLPTVEGDDGDDDDNDSSRDDTDDEDANEEDEDKEEHLAPADSAIVIPTHELVSPLEGTKPVIPPPSTNTTTTGARITVRLQAANSLPPEAEVERLLAMPTPPPSPLALLSPPSTGECLARCTAQAAYTQALIDAVTAAIPSPPLPPPLYIPPPIDRKDDIPEIEIPPRKRDRGIDYGFVSTLDAEARRQGIGEVRYSIRDTWVDPAETVPEIAPMTMRVVNTRVTKLAELHGHDTQDLYALLEDAQDRRTHIS</sequence>
<feature type="compositionally biased region" description="Acidic residues" evidence="1">
    <location>
        <begin position="48"/>
        <end position="76"/>
    </location>
</feature>
<comment type="caution">
    <text evidence="2">The sequence shown here is derived from an EMBL/GenBank/DDBJ whole genome shotgun (WGS) entry which is preliminary data.</text>
</comment>
<reference evidence="2" key="1">
    <citation type="journal article" date="2019" name="Sci. Rep.">
        <title>Draft genome of Tanacetum cinerariifolium, the natural source of mosquito coil.</title>
        <authorList>
            <person name="Yamashiro T."/>
            <person name="Shiraishi A."/>
            <person name="Satake H."/>
            <person name="Nakayama K."/>
        </authorList>
    </citation>
    <scope>NUCLEOTIDE SEQUENCE</scope>
</reference>
<protein>
    <submittedName>
        <fullName evidence="2">Uncharacterized protein</fullName>
    </submittedName>
</protein>
<feature type="region of interest" description="Disordered" evidence="1">
    <location>
        <begin position="1"/>
        <end position="89"/>
    </location>
</feature>
<dbReference type="EMBL" id="BKCJ010148041">
    <property type="protein sequence ID" value="GEY04840.1"/>
    <property type="molecule type" value="Genomic_DNA"/>
</dbReference>
<dbReference type="AlphaFoldDB" id="A0A699HJ23"/>
<evidence type="ECO:0000313" key="2">
    <source>
        <dbReference type="EMBL" id="GEY04840.1"/>
    </source>
</evidence>
<feature type="compositionally biased region" description="Polar residues" evidence="1">
    <location>
        <begin position="1"/>
        <end position="10"/>
    </location>
</feature>